<keyword evidence="3" id="KW-1185">Reference proteome</keyword>
<accession>A0AAD7DH39</accession>
<dbReference type="EMBL" id="JARKIE010000057">
    <property type="protein sequence ID" value="KAJ7691605.1"/>
    <property type="molecule type" value="Genomic_DNA"/>
</dbReference>
<comment type="caution">
    <text evidence="2">The sequence shown here is derived from an EMBL/GenBank/DDBJ whole genome shotgun (WGS) entry which is preliminary data.</text>
</comment>
<dbReference type="AlphaFoldDB" id="A0AAD7DH39"/>
<keyword evidence="1" id="KW-0812">Transmembrane</keyword>
<organism evidence="2 3">
    <name type="scientific">Mycena rosella</name>
    <name type="common">Pink bonnet</name>
    <name type="synonym">Agaricus rosellus</name>
    <dbReference type="NCBI Taxonomy" id="1033263"/>
    <lineage>
        <taxon>Eukaryota</taxon>
        <taxon>Fungi</taxon>
        <taxon>Dikarya</taxon>
        <taxon>Basidiomycota</taxon>
        <taxon>Agaricomycotina</taxon>
        <taxon>Agaricomycetes</taxon>
        <taxon>Agaricomycetidae</taxon>
        <taxon>Agaricales</taxon>
        <taxon>Marasmiineae</taxon>
        <taxon>Mycenaceae</taxon>
        <taxon>Mycena</taxon>
    </lineage>
</organism>
<evidence type="ECO:0000256" key="1">
    <source>
        <dbReference type="SAM" id="Phobius"/>
    </source>
</evidence>
<name>A0AAD7DH39_MYCRO</name>
<feature type="transmembrane region" description="Helical" evidence="1">
    <location>
        <begin position="28"/>
        <end position="50"/>
    </location>
</feature>
<proteinExistence type="predicted"/>
<keyword evidence="1" id="KW-1133">Transmembrane helix</keyword>
<dbReference type="Proteomes" id="UP001221757">
    <property type="component" value="Unassembled WGS sequence"/>
</dbReference>
<evidence type="ECO:0000313" key="3">
    <source>
        <dbReference type="Proteomes" id="UP001221757"/>
    </source>
</evidence>
<gene>
    <name evidence="2" type="ORF">B0H17DRAFT_1201022</name>
</gene>
<reference evidence="2" key="1">
    <citation type="submission" date="2023-03" db="EMBL/GenBank/DDBJ databases">
        <title>Massive genome expansion in bonnet fungi (Mycena s.s.) driven by repeated elements and novel gene families across ecological guilds.</title>
        <authorList>
            <consortium name="Lawrence Berkeley National Laboratory"/>
            <person name="Harder C.B."/>
            <person name="Miyauchi S."/>
            <person name="Viragh M."/>
            <person name="Kuo A."/>
            <person name="Thoen E."/>
            <person name="Andreopoulos B."/>
            <person name="Lu D."/>
            <person name="Skrede I."/>
            <person name="Drula E."/>
            <person name="Henrissat B."/>
            <person name="Morin E."/>
            <person name="Kohler A."/>
            <person name="Barry K."/>
            <person name="LaButti K."/>
            <person name="Morin E."/>
            <person name="Salamov A."/>
            <person name="Lipzen A."/>
            <person name="Mereny Z."/>
            <person name="Hegedus B."/>
            <person name="Baldrian P."/>
            <person name="Stursova M."/>
            <person name="Weitz H."/>
            <person name="Taylor A."/>
            <person name="Grigoriev I.V."/>
            <person name="Nagy L.G."/>
            <person name="Martin F."/>
            <person name="Kauserud H."/>
        </authorList>
    </citation>
    <scope>NUCLEOTIDE SEQUENCE</scope>
    <source>
        <strain evidence="2">CBHHK067</strain>
    </source>
</reference>
<evidence type="ECO:0000313" key="2">
    <source>
        <dbReference type="EMBL" id="KAJ7691605.1"/>
    </source>
</evidence>
<keyword evidence="1" id="KW-0472">Membrane</keyword>
<sequence>MSSVTATDPAATGTPPPSQGTLPSSTNYFYGFLIAFLIFLISFGGLHFIARRRRARLMREFALHGGDDGGVSVWQTEPVMWQPSYVGTKVPLWGNIMPLSSTLIQHDVIEEKAAPASPPRNPLAAFFGIPPMKPRRMDSNIVKVTEGMNIAIMINMPQAPGAPPAPEEDEIPPVCEIGMLQVPWTDADLPQTSC</sequence>
<protein>
    <submittedName>
        <fullName evidence="2">Uncharacterized protein</fullName>
    </submittedName>
</protein>